<sequence>MLQGLEDIAQLGVFRQALQGTDAEGLVQVGIGEAVEGRLEFVDLRTGQTLERIQIGPTGTERAVSRHKLADGRLLLVLGRGRSGRCLPETAILRQFGKGCNHRRMGDVASNVARHLGQTIEIVAPFGRNRGRVIQVVFIQLLNERRIAAEEHRAVEQLVHRSHRHPH</sequence>
<organism evidence="1">
    <name type="scientific">bioreactor metagenome</name>
    <dbReference type="NCBI Taxonomy" id="1076179"/>
    <lineage>
        <taxon>unclassified sequences</taxon>
        <taxon>metagenomes</taxon>
        <taxon>ecological metagenomes</taxon>
    </lineage>
</organism>
<accession>A0A645GC52</accession>
<reference evidence="1" key="1">
    <citation type="submission" date="2019-08" db="EMBL/GenBank/DDBJ databases">
        <authorList>
            <person name="Kucharzyk K."/>
            <person name="Murdoch R.W."/>
            <person name="Higgins S."/>
            <person name="Loffler F."/>
        </authorList>
    </citation>
    <scope>NUCLEOTIDE SEQUENCE</scope>
</reference>
<evidence type="ECO:0000313" key="1">
    <source>
        <dbReference type="EMBL" id="MPN24497.1"/>
    </source>
</evidence>
<proteinExistence type="predicted"/>
<comment type="caution">
    <text evidence="1">The sequence shown here is derived from an EMBL/GenBank/DDBJ whole genome shotgun (WGS) entry which is preliminary data.</text>
</comment>
<dbReference type="EMBL" id="VSSQ01073364">
    <property type="protein sequence ID" value="MPN24497.1"/>
    <property type="molecule type" value="Genomic_DNA"/>
</dbReference>
<gene>
    <name evidence="1" type="ORF">SDC9_171896</name>
</gene>
<protein>
    <submittedName>
        <fullName evidence="1">Uncharacterized protein</fullName>
    </submittedName>
</protein>
<dbReference type="AlphaFoldDB" id="A0A645GC52"/>
<name>A0A645GC52_9ZZZZ</name>